<dbReference type="OMA" id="MSFQYQM"/>
<dbReference type="PANTHER" id="PTHR14296">
    <property type="entry name" value="REMODELING AND SPACING FACTOR 1"/>
    <property type="match status" value="1"/>
</dbReference>
<name>A0A0P1AAA4_PLAHL</name>
<dbReference type="STRING" id="4781.A0A0P1AAA4"/>
<dbReference type="InterPro" id="IPR036427">
    <property type="entry name" value="Bromodomain-like_sf"/>
</dbReference>
<dbReference type="InterPro" id="IPR013083">
    <property type="entry name" value="Znf_RING/FYVE/PHD"/>
</dbReference>
<sequence length="1369" mass="152174">MSSSSSSDYSDEDLETMRPITVAPTAPNLDQVVELAQICSFCTTFRQPLRLPSFSRTDLQEAILSAPNGDTTHVELLAELHFKLAREHPSAKMEKMVQDWEKTLARKLQDNWRKEFTANPMAGGVAYGDLVVSERVKILDALCHWKLDTCADIQKHIATLQKENDIEAIDRLRAGEIGTDDNGVSYWYFHDACWVYAEDKLQWQLENREQSYMVEFASTKRIRLSINFDPDYTSPSPTLGLPVEVATDGKGVMKETTMQIPSELKFNHGEKISGTDKIEPGQAAAEVVWAEKKEPEHGHVPTDVGVISLKEGSSPALKTLSDKSMDTCMPQSLKAVSTQSNSLEDFDRNGNFIKAEAMASFASVTVAYGSQAEENARCCDKSNKKSLGLHVRIDATRSSKMEGPGKAFDSLLDQTQSCVVAVVGSKKRTIVDDDSSGGSSSEAETLVRLTGAKLDMQAVASTQLQKKRKTSFGAKGPTQIPCAEIYKDQLDTHANKSSYVQAESDASVAEDHTAPIMANSVSTVNERLPAKMVDYSSLLTAEKEEINMACNVIKNGSTEIKKIKDAAREVKLLSSTLKSPTDPDAAPELFDITCESCKKCYDMRYVDPPLVERPTEEWRCFECLVNDARGWPRRRKSALRETYSPRRNDLTSRKRDLSSKSRSGSSSWKSPAKSSSKRPSSFSNSKSSSHSKISKRKSSNSKSGSSKKSSSKKHKKRKSSSSSHHHHSSHGHRRRHHSHYHHAEFARLVALFQERQEQRLTIEKSRICGDLEMTYDDGPKGWRVVSSTLDELQALIESLSGGSLEQNRLRGRLILILKDQEKSDEQRRKQQELAWNILPRRQSSRIAIGRMKNQSANESDADDNCSENDRESRRLRLRSRKLHSATSDCDDEKHKHDRAWRARRRHNGLDHDEEDEDDGTMAEDWVDWSLVKCNPHSLSTVCLALVNRLLKEEAADLFSRPVNPELDGCPDYLSVITHPMDLGTIRSRVESNYYQKWNLFKEEVELVWRNCRTFNAPDTLVVQFANELSKLSRSMYIAAEKKGVNFLKDKTCRDLNDSDNHLSDVSKAESQSSINKAWSESSASENSDSSDGNSSSASDSDSNTRRRERVNSRTSCEKPLTRPRLNRPRISVDQGSRCRSSRKRPVPPSINQRGELIASATEVLSPVRKCRQPVQKPFLKRNDQVEPAFNDEGSSGGDCTKNQNGNLLLSPTRLPPPHVAQKRPTHRLIISDSSNSDDSSDSGNSSTSSSSDSDDSDSDARSLNKHPQPPSPSAAVVPTPTPPPPTPPPPATSPIKRRSSAQATLDQRLDTNTGASQDGETTEPFQLRPDALPACTRSPAFLNPYLSSSSSSDLSSSDSDSSDGDSEVD</sequence>
<feature type="compositionally biased region" description="Polar residues" evidence="5">
    <location>
        <begin position="1200"/>
        <end position="1209"/>
    </location>
</feature>
<dbReference type="GO" id="GO:0031213">
    <property type="term" value="C:RSF complex"/>
    <property type="evidence" value="ECO:0007669"/>
    <property type="project" value="InterPro"/>
</dbReference>
<dbReference type="Proteomes" id="UP000054928">
    <property type="component" value="Unassembled WGS sequence"/>
</dbReference>
<dbReference type="CDD" id="cd04369">
    <property type="entry name" value="Bromodomain"/>
    <property type="match status" value="1"/>
</dbReference>
<dbReference type="GO" id="GO:0003743">
    <property type="term" value="F:translation initiation factor activity"/>
    <property type="evidence" value="ECO:0007669"/>
    <property type="project" value="UniProtKB-KW"/>
</dbReference>
<feature type="compositionally biased region" description="Low complexity" evidence="5">
    <location>
        <begin position="1347"/>
        <end position="1359"/>
    </location>
</feature>
<dbReference type="InterPro" id="IPR018359">
    <property type="entry name" value="Bromodomain_CS"/>
</dbReference>
<feature type="compositionally biased region" description="Polar residues" evidence="5">
    <location>
        <begin position="1300"/>
        <end position="1319"/>
    </location>
</feature>
<feature type="compositionally biased region" description="Basic residues" evidence="5">
    <location>
        <begin position="709"/>
        <end position="739"/>
    </location>
</feature>
<evidence type="ECO:0000259" key="6">
    <source>
        <dbReference type="PROSITE" id="PS50014"/>
    </source>
</evidence>
<dbReference type="InterPro" id="IPR028938">
    <property type="entry name" value="Rsf1-like"/>
</dbReference>
<feature type="region of interest" description="Disordered" evidence="5">
    <location>
        <begin position="634"/>
        <end position="739"/>
    </location>
</feature>
<feature type="region of interest" description="Disordered" evidence="5">
    <location>
        <begin position="1060"/>
        <end position="1154"/>
    </location>
</feature>
<comment type="subcellular location">
    <subcellularLocation>
        <location evidence="1">Nucleus</location>
    </subcellularLocation>
</comment>
<protein>
    <submittedName>
        <fullName evidence="7">Transcription initiation factor TFIID, subunit BDF1 and related bromodomain proteins</fullName>
    </submittedName>
</protein>
<dbReference type="Pfam" id="PF00439">
    <property type="entry name" value="Bromodomain"/>
    <property type="match status" value="1"/>
</dbReference>
<dbReference type="GeneID" id="36399587"/>
<keyword evidence="3" id="KW-0539">Nucleus</keyword>
<evidence type="ECO:0000256" key="3">
    <source>
        <dbReference type="ARBA" id="ARBA00023242"/>
    </source>
</evidence>
<feature type="region of interest" description="Disordered" evidence="5">
    <location>
        <begin position="850"/>
        <end position="872"/>
    </location>
</feature>
<feature type="compositionally biased region" description="Pro residues" evidence="5">
    <location>
        <begin position="1279"/>
        <end position="1292"/>
    </location>
</feature>
<feature type="compositionally biased region" description="Low complexity" evidence="5">
    <location>
        <begin position="660"/>
        <end position="691"/>
    </location>
</feature>
<evidence type="ECO:0000256" key="1">
    <source>
        <dbReference type="ARBA" id="ARBA00004123"/>
    </source>
</evidence>
<dbReference type="InterPro" id="IPR011011">
    <property type="entry name" value="Znf_FYVE_PHD"/>
</dbReference>
<feature type="compositionally biased region" description="Low complexity" evidence="5">
    <location>
        <begin position="1079"/>
        <end position="1101"/>
    </location>
</feature>
<keyword evidence="7" id="KW-0396">Initiation factor</keyword>
<dbReference type="SUPFAM" id="SSF47370">
    <property type="entry name" value="Bromodomain"/>
    <property type="match status" value="1"/>
</dbReference>
<feature type="compositionally biased region" description="Basic and acidic residues" evidence="5">
    <location>
        <begin position="643"/>
        <end position="659"/>
    </location>
</feature>
<feature type="compositionally biased region" description="Low complexity" evidence="5">
    <location>
        <begin position="1231"/>
        <end position="1251"/>
    </location>
</feature>
<dbReference type="Pfam" id="PF02791">
    <property type="entry name" value="DDT"/>
    <property type="match status" value="1"/>
</dbReference>
<dbReference type="PROSITE" id="PS50014">
    <property type="entry name" value="BROMODOMAIN_2"/>
    <property type="match status" value="1"/>
</dbReference>
<dbReference type="InterPro" id="IPR018501">
    <property type="entry name" value="DDT_dom"/>
</dbReference>
<proteinExistence type="predicted"/>
<keyword evidence="7" id="KW-0648">Protein biosynthesis</keyword>
<feature type="region of interest" description="Disordered" evidence="5">
    <location>
        <begin position="1174"/>
        <end position="1369"/>
    </location>
</feature>
<feature type="domain" description="Bromo" evidence="6">
    <location>
        <begin position="950"/>
        <end position="1022"/>
    </location>
</feature>
<feature type="compositionally biased region" description="Acidic residues" evidence="5">
    <location>
        <begin position="1360"/>
        <end position="1369"/>
    </location>
</feature>
<dbReference type="PROSITE" id="PS00633">
    <property type="entry name" value="BROMODOMAIN_1"/>
    <property type="match status" value="1"/>
</dbReference>
<evidence type="ECO:0000256" key="2">
    <source>
        <dbReference type="ARBA" id="ARBA00023117"/>
    </source>
</evidence>
<dbReference type="Gene3D" id="1.20.920.10">
    <property type="entry name" value="Bromodomain-like"/>
    <property type="match status" value="1"/>
</dbReference>
<organism evidence="7 8">
    <name type="scientific">Plasmopara halstedii</name>
    <name type="common">Downy mildew of sunflower</name>
    <dbReference type="NCBI Taxonomy" id="4781"/>
    <lineage>
        <taxon>Eukaryota</taxon>
        <taxon>Sar</taxon>
        <taxon>Stramenopiles</taxon>
        <taxon>Oomycota</taxon>
        <taxon>Peronosporomycetes</taxon>
        <taxon>Peronosporales</taxon>
        <taxon>Peronosporaceae</taxon>
        <taxon>Plasmopara</taxon>
    </lineage>
</organism>
<dbReference type="SUPFAM" id="SSF57903">
    <property type="entry name" value="FYVE/PHD zinc finger"/>
    <property type="match status" value="1"/>
</dbReference>
<dbReference type="InterPro" id="IPR001487">
    <property type="entry name" value="Bromodomain"/>
</dbReference>
<dbReference type="PRINTS" id="PR00503">
    <property type="entry name" value="BROMODOMAIN"/>
</dbReference>
<dbReference type="SMART" id="SM00297">
    <property type="entry name" value="BROMO"/>
    <property type="match status" value="1"/>
</dbReference>
<dbReference type="OrthoDB" id="21449at2759"/>
<dbReference type="EMBL" id="CCYD01000261">
    <property type="protein sequence ID" value="CEG37071.1"/>
    <property type="molecule type" value="Genomic_DNA"/>
</dbReference>
<keyword evidence="8" id="KW-1185">Reference proteome</keyword>
<feature type="compositionally biased region" description="Polar residues" evidence="5">
    <location>
        <begin position="1068"/>
        <end position="1078"/>
    </location>
</feature>
<evidence type="ECO:0000313" key="7">
    <source>
        <dbReference type="EMBL" id="CEG37071.1"/>
    </source>
</evidence>
<reference evidence="8" key="1">
    <citation type="submission" date="2014-09" db="EMBL/GenBank/DDBJ databases">
        <authorList>
            <person name="Sharma Rahul"/>
            <person name="Thines Marco"/>
        </authorList>
    </citation>
    <scope>NUCLEOTIDE SEQUENCE [LARGE SCALE GENOMIC DNA]</scope>
</reference>
<dbReference type="PANTHER" id="PTHR14296:SF3">
    <property type="entry name" value="DIKAR, ISOFORM F"/>
    <property type="match status" value="1"/>
</dbReference>
<evidence type="ECO:0000313" key="8">
    <source>
        <dbReference type="Proteomes" id="UP000054928"/>
    </source>
</evidence>
<accession>A0A0P1AAA4</accession>
<evidence type="ECO:0000256" key="4">
    <source>
        <dbReference type="PROSITE-ProRule" id="PRU00035"/>
    </source>
</evidence>
<dbReference type="Gene3D" id="3.30.40.10">
    <property type="entry name" value="Zinc/RING finger domain, C3HC4 (zinc finger)"/>
    <property type="match status" value="1"/>
</dbReference>
<dbReference type="RefSeq" id="XP_024573440.1">
    <property type="nucleotide sequence ID" value="XM_024722355.1"/>
</dbReference>
<evidence type="ECO:0000256" key="5">
    <source>
        <dbReference type="SAM" id="MobiDB-lite"/>
    </source>
</evidence>
<dbReference type="GO" id="GO:0006355">
    <property type="term" value="P:regulation of DNA-templated transcription"/>
    <property type="evidence" value="ECO:0007669"/>
    <property type="project" value="InterPro"/>
</dbReference>
<keyword evidence="2 4" id="KW-0103">Bromodomain</keyword>
<feature type="compositionally biased region" description="Basic and acidic residues" evidence="5">
    <location>
        <begin position="1102"/>
        <end position="1120"/>
    </location>
</feature>